<dbReference type="InterPro" id="IPR038756">
    <property type="entry name" value="CheX-like"/>
</dbReference>
<keyword evidence="1" id="KW-0145">Chemotaxis</keyword>
<feature type="domain" description="Chemotaxis phosphatase CheX-like" evidence="2">
    <location>
        <begin position="46"/>
        <end position="122"/>
    </location>
</feature>
<dbReference type="GO" id="GO:0006935">
    <property type="term" value="P:chemotaxis"/>
    <property type="evidence" value="ECO:0007669"/>
    <property type="project" value="UniProtKB-KW"/>
</dbReference>
<dbReference type="CDD" id="cd17906">
    <property type="entry name" value="CheX"/>
    <property type="match status" value="1"/>
</dbReference>
<evidence type="ECO:0000313" key="4">
    <source>
        <dbReference type="Proteomes" id="UP001209318"/>
    </source>
</evidence>
<sequence length="153" mass="16511">MTTSLGDKITNVLTGTISSVNKVFPFSKSISEPIPFKEPFMQDSIGVLIGLIGDIKGRILIAGNETSFSGLGESMFGMPIQGVMLESFAGELGNMVVGNLCTEIWATGVQIDITPPTVFVGQTKIFGFEKAYKLPIMFENIGNLNIIIMLENE</sequence>
<dbReference type="Proteomes" id="UP001209318">
    <property type="component" value="Unassembled WGS sequence"/>
</dbReference>
<dbReference type="SUPFAM" id="SSF103039">
    <property type="entry name" value="CheC-like"/>
    <property type="match status" value="1"/>
</dbReference>
<dbReference type="InterPro" id="IPR028051">
    <property type="entry name" value="CheX-like_dom"/>
</dbReference>
<proteinExistence type="predicted"/>
<dbReference type="Pfam" id="PF13690">
    <property type="entry name" value="CheX"/>
    <property type="match status" value="1"/>
</dbReference>
<evidence type="ECO:0000313" key="3">
    <source>
        <dbReference type="EMBL" id="MCU9613660.1"/>
    </source>
</evidence>
<reference evidence="3" key="1">
    <citation type="submission" date="2022-10" db="EMBL/GenBank/DDBJ databases">
        <title>Description of Fervidibacillus gen. nov. in the family Fervidibacillaceae fam. nov. with two species, Fervidibacillus albus sp. nov., and Fervidibacillus halotolerans sp. nov., isolated from tidal flat sediments.</title>
        <authorList>
            <person name="Kwon K.K."/>
            <person name="Yang S.-H."/>
        </authorList>
    </citation>
    <scope>NUCLEOTIDE SEQUENCE</scope>
    <source>
        <strain evidence="3">JCM 19140</strain>
    </source>
</reference>
<name>A0AAE3LMJ6_9BACI</name>
<protein>
    <submittedName>
        <fullName evidence="3">Chemotaxis protein CheX</fullName>
    </submittedName>
</protein>
<dbReference type="AlphaFoldDB" id="A0AAE3LMJ6"/>
<organism evidence="3 4">
    <name type="scientific">Perspicuibacillus lycopersici</name>
    <dbReference type="NCBI Taxonomy" id="1325689"/>
    <lineage>
        <taxon>Bacteria</taxon>
        <taxon>Bacillati</taxon>
        <taxon>Bacillota</taxon>
        <taxon>Bacilli</taxon>
        <taxon>Bacillales</taxon>
        <taxon>Bacillaceae</taxon>
        <taxon>Perspicuibacillus</taxon>
    </lineage>
</organism>
<evidence type="ECO:0000256" key="1">
    <source>
        <dbReference type="ARBA" id="ARBA00022500"/>
    </source>
</evidence>
<dbReference type="RefSeq" id="WP_263072899.1">
    <property type="nucleotide sequence ID" value="NZ_JAOUSF010000003.1"/>
</dbReference>
<evidence type="ECO:0000259" key="2">
    <source>
        <dbReference type="Pfam" id="PF13690"/>
    </source>
</evidence>
<gene>
    <name evidence="3" type="ORF">OEV98_08810</name>
</gene>
<dbReference type="InterPro" id="IPR028976">
    <property type="entry name" value="CheC-like_sf"/>
</dbReference>
<comment type="caution">
    <text evidence="3">The sequence shown here is derived from an EMBL/GenBank/DDBJ whole genome shotgun (WGS) entry which is preliminary data.</text>
</comment>
<accession>A0AAE3LMJ6</accession>
<dbReference type="Gene3D" id="3.40.1550.10">
    <property type="entry name" value="CheC-like"/>
    <property type="match status" value="1"/>
</dbReference>
<dbReference type="EMBL" id="JAOUSF010000003">
    <property type="protein sequence ID" value="MCU9613660.1"/>
    <property type="molecule type" value="Genomic_DNA"/>
</dbReference>
<dbReference type="PANTHER" id="PTHR39452">
    <property type="entry name" value="CHEY-P PHOSPHATASE CHEX"/>
    <property type="match status" value="1"/>
</dbReference>
<dbReference type="PANTHER" id="PTHR39452:SF1">
    <property type="entry name" value="CHEY-P PHOSPHATASE CHEX"/>
    <property type="match status" value="1"/>
</dbReference>
<keyword evidence="4" id="KW-1185">Reference proteome</keyword>